<proteinExistence type="predicted"/>
<sequence length="85" mass="9489">MFRKVGKTAFFHAIQTEYFELTKHRPSRVKATAVGGSVTVLYNHDLDSYDNHHAAALALADKYGWDRDWVGAALPRSGYAFVCIG</sequence>
<gene>
    <name evidence="2" type="ORF">UFOVP1070_45</name>
    <name evidence="3" type="ORF">UFOVP1302_39</name>
    <name evidence="4" type="ORF">UFOVP1416_73</name>
    <name evidence="1" type="ORF">UFOVP895_42</name>
</gene>
<evidence type="ECO:0000313" key="1">
    <source>
        <dbReference type="EMBL" id="CAB4169584.1"/>
    </source>
</evidence>
<dbReference type="EMBL" id="LR797017">
    <property type="protein sequence ID" value="CAB4181541.1"/>
    <property type="molecule type" value="Genomic_DNA"/>
</dbReference>
<dbReference type="EMBL" id="LR796842">
    <property type="protein sequence ID" value="CAB4169584.1"/>
    <property type="molecule type" value="Genomic_DNA"/>
</dbReference>
<evidence type="ECO:0000313" key="4">
    <source>
        <dbReference type="EMBL" id="CAB4211944.1"/>
    </source>
</evidence>
<reference evidence="3" key="1">
    <citation type="submission" date="2020-05" db="EMBL/GenBank/DDBJ databases">
        <authorList>
            <person name="Chiriac C."/>
            <person name="Salcher M."/>
            <person name="Ghai R."/>
            <person name="Kavagutti S V."/>
        </authorList>
    </citation>
    <scope>NUCLEOTIDE SEQUENCE</scope>
</reference>
<evidence type="ECO:0000313" key="3">
    <source>
        <dbReference type="EMBL" id="CAB4195865.1"/>
    </source>
</evidence>
<dbReference type="EMBL" id="LR797379">
    <property type="protein sequence ID" value="CAB4211944.1"/>
    <property type="molecule type" value="Genomic_DNA"/>
</dbReference>
<accession>A0A6J5RU69</accession>
<name>A0A6J5RU69_9CAUD</name>
<evidence type="ECO:0000313" key="2">
    <source>
        <dbReference type="EMBL" id="CAB4181541.1"/>
    </source>
</evidence>
<organism evidence="3">
    <name type="scientific">uncultured Caudovirales phage</name>
    <dbReference type="NCBI Taxonomy" id="2100421"/>
    <lineage>
        <taxon>Viruses</taxon>
        <taxon>Duplodnaviria</taxon>
        <taxon>Heunggongvirae</taxon>
        <taxon>Uroviricota</taxon>
        <taxon>Caudoviricetes</taxon>
        <taxon>Peduoviridae</taxon>
        <taxon>Maltschvirus</taxon>
        <taxon>Maltschvirus maltsch</taxon>
    </lineage>
</organism>
<dbReference type="EMBL" id="LR797245">
    <property type="protein sequence ID" value="CAB4195865.1"/>
    <property type="molecule type" value="Genomic_DNA"/>
</dbReference>
<protein>
    <submittedName>
        <fullName evidence="3">Uncharacterized protein</fullName>
    </submittedName>
</protein>